<dbReference type="HOGENOM" id="CLU_023205_1_1_1"/>
<dbReference type="Gene3D" id="3.20.20.100">
    <property type="entry name" value="NADP-dependent oxidoreductase domain"/>
    <property type="match status" value="1"/>
</dbReference>
<dbReference type="CDD" id="cd19075">
    <property type="entry name" value="AKR_AKR7A1-5"/>
    <property type="match status" value="1"/>
</dbReference>
<dbReference type="AlphaFoldDB" id="E4UUW4"/>
<keyword evidence="5" id="KW-1185">Reference proteome</keyword>
<evidence type="ECO:0000259" key="3">
    <source>
        <dbReference type="Pfam" id="PF00248"/>
    </source>
</evidence>
<reference evidence="5" key="1">
    <citation type="journal article" date="2012" name="MBio">
        <title>Comparative genome analysis of Trichophyton rubrum and related dermatophytes reveals candidate genes involved in infection.</title>
        <authorList>
            <person name="Martinez D.A."/>
            <person name="Oliver B.G."/>
            <person name="Graeser Y."/>
            <person name="Goldberg J.M."/>
            <person name="Li W."/>
            <person name="Martinez-Rossi N.M."/>
            <person name="Monod M."/>
            <person name="Shelest E."/>
            <person name="Barton R.C."/>
            <person name="Birch E."/>
            <person name="Brakhage A.A."/>
            <person name="Chen Z."/>
            <person name="Gurr S.J."/>
            <person name="Heiman D."/>
            <person name="Heitman J."/>
            <person name="Kosti I."/>
            <person name="Rossi A."/>
            <person name="Saif S."/>
            <person name="Samalova M."/>
            <person name="Saunders C.W."/>
            <person name="Shea T."/>
            <person name="Summerbell R.C."/>
            <person name="Xu J."/>
            <person name="Young S."/>
            <person name="Zeng Q."/>
            <person name="Birren B.W."/>
            <person name="Cuomo C.A."/>
            <person name="White T.C."/>
        </authorList>
    </citation>
    <scope>NUCLEOTIDE SEQUENCE [LARGE SCALE GENOMIC DNA]</scope>
    <source>
        <strain evidence="5">ATCC MYA-4604 / CBS 118893</strain>
    </source>
</reference>
<evidence type="ECO:0000313" key="5">
    <source>
        <dbReference type="Proteomes" id="UP000002669"/>
    </source>
</evidence>
<dbReference type="GeneID" id="10029197"/>
<dbReference type="GO" id="GO:0016491">
    <property type="term" value="F:oxidoreductase activity"/>
    <property type="evidence" value="ECO:0007669"/>
    <property type="project" value="UniProtKB-KW"/>
</dbReference>
<accession>E4UUW4</accession>
<keyword evidence="1" id="KW-0560">Oxidoreductase</keyword>
<dbReference type="InterPro" id="IPR036812">
    <property type="entry name" value="NAD(P)_OxRdtase_dom_sf"/>
</dbReference>
<dbReference type="OMA" id="WCVHHSA"/>
<sequence>MSVSAQPPKRRVILGLMTFGTDASVGARVTSLDEFNKCLSLFHSYGHGELDTARVYCRGSQEAFTAKTRFQELGLSIATKVYPNNVGDHKPEALRETFKKSLLELQVGSVDVFYLHAADRTTPFAETLAECDKLHREGLFQRLGLSNFAAFEVAEIVRLCRENGWVSPSIYQGKYNALHRSLEKELIPACRRYGIDVVVYNPLAAGLFSGKYKNAEVPNEGRFSGPENSLGSLYRARYFKDATFEALRIIEPAATKHGLSLLEVAFRWIVHHSALNISDGGRDGVVIGVASCEQLEGNLKDLEKGPLPHEVIEALDAAWAVTAATEANYWHGKLEYAYS</sequence>
<organism evidence="5">
    <name type="scientific">Arthroderma gypseum (strain ATCC MYA-4604 / CBS 118893)</name>
    <name type="common">Microsporum gypseum</name>
    <dbReference type="NCBI Taxonomy" id="535722"/>
    <lineage>
        <taxon>Eukaryota</taxon>
        <taxon>Fungi</taxon>
        <taxon>Dikarya</taxon>
        <taxon>Ascomycota</taxon>
        <taxon>Pezizomycotina</taxon>
        <taxon>Eurotiomycetes</taxon>
        <taxon>Eurotiomycetidae</taxon>
        <taxon>Onygenales</taxon>
        <taxon>Arthrodermataceae</taxon>
        <taxon>Nannizzia</taxon>
    </lineage>
</organism>
<dbReference type="Proteomes" id="UP000002669">
    <property type="component" value="Unassembled WGS sequence"/>
</dbReference>
<evidence type="ECO:0000313" key="4">
    <source>
        <dbReference type="EMBL" id="EFR01081.1"/>
    </source>
</evidence>
<dbReference type="VEuPathDB" id="FungiDB:MGYG_04084"/>
<dbReference type="SUPFAM" id="SSF51430">
    <property type="entry name" value="NAD(P)-linked oxidoreductase"/>
    <property type="match status" value="1"/>
</dbReference>
<dbReference type="InterPro" id="IPR050523">
    <property type="entry name" value="AKR_Detox_Biosynth"/>
</dbReference>
<feature type="domain" description="NADP-dependent oxidoreductase" evidence="3">
    <location>
        <begin position="12"/>
        <end position="319"/>
    </location>
</feature>
<protein>
    <submittedName>
        <fullName evidence="4">Aflatoxin B1 aldehyde reductase member 2</fullName>
    </submittedName>
</protein>
<dbReference type="RefSeq" id="XP_003173911.1">
    <property type="nucleotide sequence ID" value="XM_003173863.1"/>
</dbReference>
<dbReference type="OrthoDB" id="2310150at2759"/>
<gene>
    <name evidence="4" type="ORF">MGYG_04084</name>
</gene>
<dbReference type="InParanoid" id="E4UUW4"/>
<name>E4UUW4_ARTGP</name>
<dbReference type="PANTHER" id="PTHR43364">
    <property type="entry name" value="NADH-SPECIFIC METHYLGLYOXAL REDUCTASE-RELATED"/>
    <property type="match status" value="1"/>
</dbReference>
<evidence type="ECO:0000256" key="1">
    <source>
        <dbReference type="ARBA" id="ARBA00023002"/>
    </source>
</evidence>
<dbReference type="EMBL" id="DS989824">
    <property type="protein sequence ID" value="EFR01081.1"/>
    <property type="molecule type" value="Genomic_DNA"/>
</dbReference>
<dbReference type="PANTHER" id="PTHR43364:SF4">
    <property type="entry name" value="NAD(P)-LINKED OXIDOREDUCTASE SUPERFAMILY PROTEIN"/>
    <property type="match status" value="1"/>
</dbReference>
<dbReference type="STRING" id="535722.E4UUW4"/>
<dbReference type="Pfam" id="PF00248">
    <property type="entry name" value="Aldo_ket_red"/>
    <property type="match status" value="1"/>
</dbReference>
<proteinExistence type="inferred from homology"/>
<comment type="similarity">
    <text evidence="2">Belongs to the aldo/keto reductase family. Aldo/keto reductase 2 subfamily.</text>
</comment>
<dbReference type="eggNOG" id="ENOG502QU2T">
    <property type="taxonomic scope" value="Eukaryota"/>
</dbReference>
<dbReference type="InterPro" id="IPR023210">
    <property type="entry name" value="NADP_OxRdtase_dom"/>
</dbReference>
<evidence type="ECO:0000256" key="2">
    <source>
        <dbReference type="ARBA" id="ARBA00038157"/>
    </source>
</evidence>